<accession>A0A927ZTN4</accession>
<dbReference type="SUPFAM" id="SSF82771">
    <property type="entry name" value="GIY-YIG endonuclease"/>
    <property type="match status" value="1"/>
</dbReference>
<dbReference type="CDD" id="cd10456">
    <property type="entry name" value="GIY-YIG_UPF0213"/>
    <property type="match status" value="1"/>
</dbReference>
<protein>
    <submittedName>
        <fullName evidence="3">GIY-YIG nuclease family protein</fullName>
    </submittedName>
</protein>
<dbReference type="PANTHER" id="PTHR34477:SF1">
    <property type="entry name" value="UPF0213 PROTEIN YHBQ"/>
    <property type="match status" value="1"/>
</dbReference>
<gene>
    <name evidence="3" type="ORF">E7201_11520</name>
</gene>
<proteinExistence type="inferred from homology"/>
<dbReference type="PANTHER" id="PTHR34477">
    <property type="entry name" value="UPF0213 PROTEIN YHBQ"/>
    <property type="match status" value="1"/>
</dbReference>
<name>A0A927ZTN4_SELRU</name>
<dbReference type="PROSITE" id="PS50164">
    <property type="entry name" value="GIY_YIG"/>
    <property type="match status" value="1"/>
</dbReference>
<dbReference type="InterPro" id="IPR000305">
    <property type="entry name" value="GIY-YIG_endonuc"/>
</dbReference>
<feature type="domain" description="GIY-YIG" evidence="2">
    <location>
        <begin position="5"/>
        <end position="80"/>
    </location>
</feature>
<dbReference type="InterPro" id="IPR035901">
    <property type="entry name" value="GIY-YIG_endonuc_sf"/>
</dbReference>
<evidence type="ECO:0000313" key="3">
    <source>
        <dbReference type="EMBL" id="MBE6093773.1"/>
    </source>
</evidence>
<reference evidence="3" key="1">
    <citation type="submission" date="2019-04" db="EMBL/GenBank/DDBJ databases">
        <title>Evolution of Biomass-Degrading Anaerobic Consortia Revealed by Metagenomics.</title>
        <authorList>
            <person name="Peng X."/>
        </authorList>
    </citation>
    <scope>NUCLEOTIDE SEQUENCE</scope>
    <source>
        <strain evidence="3">SIG240</strain>
    </source>
</reference>
<evidence type="ECO:0000259" key="2">
    <source>
        <dbReference type="PROSITE" id="PS50164"/>
    </source>
</evidence>
<organism evidence="3 4">
    <name type="scientific">Selenomonas ruminantium</name>
    <dbReference type="NCBI Taxonomy" id="971"/>
    <lineage>
        <taxon>Bacteria</taxon>
        <taxon>Bacillati</taxon>
        <taxon>Bacillota</taxon>
        <taxon>Negativicutes</taxon>
        <taxon>Selenomonadales</taxon>
        <taxon>Selenomonadaceae</taxon>
        <taxon>Selenomonas</taxon>
    </lineage>
</organism>
<evidence type="ECO:0000256" key="1">
    <source>
        <dbReference type="ARBA" id="ARBA00007435"/>
    </source>
</evidence>
<dbReference type="Pfam" id="PF01541">
    <property type="entry name" value="GIY-YIG"/>
    <property type="match status" value="1"/>
</dbReference>
<dbReference type="Proteomes" id="UP000761380">
    <property type="component" value="Unassembled WGS sequence"/>
</dbReference>
<evidence type="ECO:0000313" key="4">
    <source>
        <dbReference type="Proteomes" id="UP000761380"/>
    </source>
</evidence>
<dbReference type="Gene3D" id="3.40.1440.10">
    <property type="entry name" value="GIY-YIG endonuclease"/>
    <property type="match status" value="1"/>
</dbReference>
<comment type="similarity">
    <text evidence="1">Belongs to the UPF0213 family.</text>
</comment>
<comment type="caution">
    <text evidence="3">The sequence shown here is derived from an EMBL/GenBank/DDBJ whole genome shotgun (WGS) entry which is preliminary data.</text>
</comment>
<dbReference type="AlphaFoldDB" id="A0A927ZTN4"/>
<dbReference type="EMBL" id="SVBY01000138">
    <property type="protein sequence ID" value="MBE6093773.1"/>
    <property type="molecule type" value="Genomic_DNA"/>
</dbReference>
<dbReference type="InterPro" id="IPR050190">
    <property type="entry name" value="UPF0213_domain"/>
</dbReference>
<sequence>MPNKDENYTYILECSDGSFYTGWTNDLVKRVRTHNAGRGGKYTRARLPVRLVYFETFADKRDAQSREWHIKQLTHAQKAALIESKARAEV</sequence>